<organism evidence="5 6">
    <name type="scientific">Sphingobacterium oryzagri</name>
    <dbReference type="NCBI Taxonomy" id="3025669"/>
    <lineage>
        <taxon>Bacteria</taxon>
        <taxon>Pseudomonadati</taxon>
        <taxon>Bacteroidota</taxon>
        <taxon>Sphingobacteriia</taxon>
        <taxon>Sphingobacteriales</taxon>
        <taxon>Sphingobacteriaceae</taxon>
        <taxon>Sphingobacterium</taxon>
    </lineage>
</organism>
<feature type="domain" description="Beta-lactamase-related" evidence="4">
    <location>
        <begin position="27"/>
        <end position="359"/>
    </location>
</feature>
<keyword evidence="6" id="KW-1185">Reference proteome</keyword>
<dbReference type="Proteomes" id="UP001221558">
    <property type="component" value="Chromosome"/>
</dbReference>
<feature type="chain" id="PRO_5047273652" evidence="3">
    <location>
        <begin position="23"/>
        <end position="479"/>
    </location>
</feature>
<dbReference type="InterPro" id="IPR050491">
    <property type="entry name" value="AmpC-like"/>
</dbReference>
<evidence type="ECO:0000313" key="6">
    <source>
        <dbReference type="Proteomes" id="UP001221558"/>
    </source>
</evidence>
<dbReference type="InterPro" id="IPR001466">
    <property type="entry name" value="Beta-lactam-related"/>
</dbReference>
<sequence length="479" mass="54000">MIRFFISTVLLSLAAAIVQAQALPERLDSLFQSLNQDGELSGAFMLVDHGKMVYEKYLGYEDAAKTTAITADSRFELASVSKPITAMAIMQLEEQGKLAYGDFVSRFFPKLPFASTIRIKDLLHHTSGIPEFLAWDESWIDKSKVYDNRAVLEVLESKVDSLLFQPGDRYYYSNSNYVLLALIVEQVSGLSFADYLRKQVFEPASMLQTALIPAQAAAHAKQKQYAQGLAYHAPSKTFKPIDQFSFFDYTRHFDGISGPFGVASTAQDLFKWNEALKKNTLLKRDNFVKAISVDTLNNGLPVKMGDLYYGFGWIFTDSTANPEKMHFHTGGYPGYKVIVVREDKNQRYFIALLNKWNTIDVVPLTTAVNAIIQQREVPEVTREVFSEAITLMEFQIKALLGTYQFTLDPALTIVITADEDGNLFAQLTGQQAFQVFPKNDLEVFYTVVKATLQFSKTDQQVDALTLLQNGQKLLFKKIK</sequence>
<evidence type="ECO:0000256" key="2">
    <source>
        <dbReference type="ARBA" id="ARBA00023136"/>
    </source>
</evidence>
<feature type="signal peptide" evidence="3">
    <location>
        <begin position="1"/>
        <end position="22"/>
    </location>
</feature>
<dbReference type="GO" id="GO:0016787">
    <property type="term" value="F:hydrolase activity"/>
    <property type="evidence" value="ECO:0007669"/>
    <property type="project" value="UniProtKB-KW"/>
</dbReference>
<accession>A0ABY7WFW6</accession>
<dbReference type="EMBL" id="CP117880">
    <property type="protein sequence ID" value="WDF68417.1"/>
    <property type="molecule type" value="Genomic_DNA"/>
</dbReference>
<dbReference type="PANTHER" id="PTHR46825">
    <property type="entry name" value="D-ALANYL-D-ALANINE-CARBOXYPEPTIDASE/ENDOPEPTIDASE AMPH"/>
    <property type="match status" value="1"/>
</dbReference>
<protein>
    <submittedName>
        <fullName evidence="5">Serine hydrolase</fullName>
    </submittedName>
</protein>
<dbReference type="SUPFAM" id="SSF56601">
    <property type="entry name" value="beta-lactamase/transpeptidase-like"/>
    <property type="match status" value="1"/>
</dbReference>
<keyword evidence="2" id="KW-0472">Membrane</keyword>
<keyword evidence="3" id="KW-0732">Signal</keyword>
<dbReference type="RefSeq" id="WP_274267150.1">
    <property type="nucleotide sequence ID" value="NZ_CP117880.1"/>
</dbReference>
<comment type="subcellular location">
    <subcellularLocation>
        <location evidence="1">Membrane</location>
    </subcellularLocation>
</comment>
<dbReference type="Pfam" id="PF00144">
    <property type="entry name" value="Beta-lactamase"/>
    <property type="match status" value="1"/>
</dbReference>
<evidence type="ECO:0000313" key="5">
    <source>
        <dbReference type="EMBL" id="WDF68417.1"/>
    </source>
</evidence>
<dbReference type="PANTHER" id="PTHR46825:SF11">
    <property type="entry name" value="PENICILLIN-BINDING PROTEIN 4"/>
    <property type="match status" value="1"/>
</dbReference>
<name>A0ABY7WFW6_9SPHI</name>
<gene>
    <name evidence="5" type="ORF">PQ465_19245</name>
</gene>
<evidence type="ECO:0000256" key="1">
    <source>
        <dbReference type="ARBA" id="ARBA00004370"/>
    </source>
</evidence>
<dbReference type="InterPro" id="IPR012338">
    <property type="entry name" value="Beta-lactam/transpept-like"/>
</dbReference>
<reference evidence="5 6" key="1">
    <citation type="submission" date="2023-02" db="EMBL/GenBank/DDBJ databases">
        <title>Genome sequence of Sphingobacterium sp. KACC 22765.</title>
        <authorList>
            <person name="Kim S."/>
            <person name="Heo J."/>
            <person name="Kwon S.-W."/>
        </authorList>
    </citation>
    <scope>NUCLEOTIDE SEQUENCE [LARGE SCALE GENOMIC DNA]</scope>
    <source>
        <strain evidence="5 6">KACC 22765</strain>
    </source>
</reference>
<dbReference type="Gene3D" id="3.40.710.10">
    <property type="entry name" value="DD-peptidase/beta-lactamase superfamily"/>
    <property type="match status" value="1"/>
</dbReference>
<evidence type="ECO:0000256" key="3">
    <source>
        <dbReference type="SAM" id="SignalP"/>
    </source>
</evidence>
<keyword evidence="5" id="KW-0378">Hydrolase</keyword>
<proteinExistence type="predicted"/>
<evidence type="ECO:0000259" key="4">
    <source>
        <dbReference type="Pfam" id="PF00144"/>
    </source>
</evidence>